<name>A0ABR1BVN4_NECAM</name>
<proteinExistence type="predicted"/>
<keyword evidence="3" id="KW-1185">Reference proteome</keyword>
<reference evidence="2 3" key="1">
    <citation type="submission" date="2023-08" db="EMBL/GenBank/DDBJ databases">
        <title>A Necator americanus chromosomal reference genome.</title>
        <authorList>
            <person name="Ilik V."/>
            <person name="Petrzelkova K.J."/>
            <person name="Pardy F."/>
            <person name="Fuh T."/>
            <person name="Niatou-Singa F.S."/>
            <person name="Gouil Q."/>
            <person name="Baker L."/>
            <person name="Ritchie M.E."/>
            <person name="Jex A.R."/>
            <person name="Gazzola D."/>
            <person name="Li H."/>
            <person name="Toshio Fujiwara R."/>
            <person name="Zhan B."/>
            <person name="Aroian R.V."/>
            <person name="Pafco B."/>
            <person name="Schwarz E.M."/>
        </authorList>
    </citation>
    <scope>NUCLEOTIDE SEQUENCE [LARGE SCALE GENOMIC DNA]</scope>
    <source>
        <strain evidence="2 3">Aroian</strain>
        <tissue evidence="2">Whole animal</tissue>
    </source>
</reference>
<dbReference type="Proteomes" id="UP001303046">
    <property type="component" value="Unassembled WGS sequence"/>
</dbReference>
<comment type="caution">
    <text evidence="2">The sequence shown here is derived from an EMBL/GenBank/DDBJ whole genome shotgun (WGS) entry which is preliminary data.</text>
</comment>
<gene>
    <name evidence="2" type="primary">Necator_chrI.g2482</name>
    <name evidence="2" type="ORF">RB195_006354</name>
</gene>
<feature type="region of interest" description="Disordered" evidence="1">
    <location>
        <begin position="1"/>
        <end position="32"/>
    </location>
</feature>
<organism evidence="2 3">
    <name type="scientific">Necator americanus</name>
    <name type="common">Human hookworm</name>
    <dbReference type="NCBI Taxonomy" id="51031"/>
    <lineage>
        <taxon>Eukaryota</taxon>
        <taxon>Metazoa</taxon>
        <taxon>Ecdysozoa</taxon>
        <taxon>Nematoda</taxon>
        <taxon>Chromadorea</taxon>
        <taxon>Rhabditida</taxon>
        <taxon>Rhabditina</taxon>
        <taxon>Rhabditomorpha</taxon>
        <taxon>Strongyloidea</taxon>
        <taxon>Ancylostomatidae</taxon>
        <taxon>Bunostominae</taxon>
        <taxon>Necator</taxon>
    </lineage>
</organism>
<dbReference type="EMBL" id="JAVFWL010000001">
    <property type="protein sequence ID" value="KAK6729255.1"/>
    <property type="molecule type" value="Genomic_DNA"/>
</dbReference>
<evidence type="ECO:0000313" key="3">
    <source>
        <dbReference type="Proteomes" id="UP001303046"/>
    </source>
</evidence>
<evidence type="ECO:0000256" key="1">
    <source>
        <dbReference type="SAM" id="MobiDB-lite"/>
    </source>
</evidence>
<sequence length="161" mass="17926">MQMDQHHLRVRVEATPFDTSGGRQDQRGVGRGGQFPRYHLHLVSMTASHNPISTKRRLSSAVHRTQEGCTIGSSHLTSARFTPKRSCGGSVRWPLHSGKRVRDVLLSTSSTTTHGRLSLRPLASTEDFGWETILGLTLFSKLRPIRLPLVPRPKAFPEAKP</sequence>
<protein>
    <submittedName>
        <fullName evidence="2">Uncharacterized protein</fullName>
    </submittedName>
</protein>
<accession>A0ABR1BVN4</accession>
<evidence type="ECO:0000313" key="2">
    <source>
        <dbReference type="EMBL" id="KAK6729255.1"/>
    </source>
</evidence>
<feature type="compositionally biased region" description="Basic and acidic residues" evidence="1">
    <location>
        <begin position="1"/>
        <end position="12"/>
    </location>
</feature>